<feature type="transmembrane region" description="Helical" evidence="1">
    <location>
        <begin position="17"/>
        <end position="36"/>
    </location>
</feature>
<evidence type="ECO:0000313" key="2">
    <source>
        <dbReference type="EMBL" id="KKW06129.1"/>
    </source>
</evidence>
<proteinExistence type="predicted"/>
<keyword evidence="1" id="KW-1133">Transmembrane helix</keyword>
<comment type="caution">
    <text evidence="2">The sequence shown here is derived from an EMBL/GenBank/DDBJ whole genome shotgun (WGS) entry which is preliminary data.</text>
</comment>
<accession>A0A0G1YIB2</accession>
<gene>
    <name evidence="2" type="ORF">UY40_C0003G0018</name>
</gene>
<dbReference type="Proteomes" id="UP000034119">
    <property type="component" value="Unassembled WGS sequence"/>
</dbReference>
<dbReference type="AlphaFoldDB" id="A0A0G1YIB2"/>
<name>A0A0G1YIB2_9BACT</name>
<reference evidence="2 3" key="1">
    <citation type="journal article" date="2015" name="Nature">
        <title>rRNA introns, odd ribosomes, and small enigmatic genomes across a large radiation of phyla.</title>
        <authorList>
            <person name="Brown C.T."/>
            <person name="Hug L.A."/>
            <person name="Thomas B.C."/>
            <person name="Sharon I."/>
            <person name="Castelle C.J."/>
            <person name="Singh A."/>
            <person name="Wilkins M.J."/>
            <person name="Williams K.H."/>
            <person name="Banfield J.F."/>
        </authorList>
    </citation>
    <scope>NUCLEOTIDE SEQUENCE [LARGE SCALE GENOMIC DNA]</scope>
</reference>
<keyword evidence="1" id="KW-0812">Transmembrane</keyword>
<dbReference type="STRING" id="1618342.UY40_C0003G0018"/>
<evidence type="ECO:0000256" key="1">
    <source>
        <dbReference type="SAM" id="Phobius"/>
    </source>
</evidence>
<evidence type="ECO:0000313" key="3">
    <source>
        <dbReference type="Proteomes" id="UP000034119"/>
    </source>
</evidence>
<organism evidence="2 3">
    <name type="scientific">candidate division CPR1 bacterium GW2011_GWC1_49_13</name>
    <dbReference type="NCBI Taxonomy" id="1618342"/>
    <lineage>
        <taxon>Bacteria</taxon>
        <taxon>candidate division CPR1</taxon>
    </lineage>
</organism>
<sequence>MEIKIAGIEIKAPTLRVLIRLGITAAFVILIVALVLRPRTAPEPQEQWKRIIPGVTTQEEVKSLLGEPDKTETINGVLVLYYTSTSPYFTDEIFIGSDNKVEFIRERIIGRSDISLQTYLNNLGNYIRLYGPDSESSGIFLYVSPERGAAYLGNPINDLTEQIWYFQPNSIENLLQKTYFAEYSLTEILKPADGVE</sequence>
<keyword evidence="1" id="KW-0472">Membrane</keyword>
<dbReference type="EMBL" id="LCPW01000003">
    <property type="protein sequence ID" value="KKW06129.1"/>
    <property type="molecule type" value="Genomic_DNA"/>
</dbReference>
<protein>
    <submittedName>
        <fullName evidence="2">Uncharacterized protein</fullName>
    </submittedName>
</protein>